<dbReference type="AlphaFoldDB" id="A0AAD4TJP3"/>
<proteinExistence type="predicted"/>
<dbReference type="Proteomes" id="UP001202328">
    <property type="component" value="Unassembled WGS sequence"/>
</dbReference>
<evidence type="ECO:0000313" key="1">
    <source>
        <dbReference type="EMBL" id="KAI3959466.1"/>
    </source>
</evidence>
<evidence type="ECO:0000313" key="2">
    <source>
        <dbReference type="Proteomes" id="UP001202328"/>
    </source>
</evidence>
<protein>
    <submittedName>
        <fullName evidence="1">Uncharacterized protein</fullName>
    </submittedName>
</protein>
<sequence>MSWGVYRKIRVYSERVDCKLQKVTVRRICNTHDVLATIRSKRKDTRFWDADDNKYHRYDELHDDKEQTIPLRMSKLGRSLSWKALKKVISVKSY</sequence>
<comment type="caution">
    <text evidence="1">The sequence shown here is derived from an EMBL/GenBank/DDBJ whole genome shotgun (WGS) entry which is preliminary data.</text>
</comment>
<gene>
    <name evidence="1" type="ORF">MKW98_019056</name>
</gene>
<reference evidence="1" key="1">
    <citation type="submission" date="2022-04" db="EMBL/GenBank/DDBJ databases">
        <title>A functionally conserved STORR gene fusion in Papaver species that diverged 16.8 million years ago.</title>
        <authorList>
            <person name="Catania T."/>
        </authorList>
    </citation>
    <scope>NUCLEOTIDE SEQUENCE</scope>
    <source>
        <strain evidence="1">S-188037</strain>
    </source>
</reference>
<accession>A0AAD4TJP3</accession>
<name>A0AAD4TJP3_9MAGN</name>
<keyword evidence="2" id="KW-1185">Reference proteome</keyword>
<organism evidence="1 2">
    <name type="scientific">Papaver atlanticum</name>
    <dbReference type="NCBI Taxonomy" id="357466"/>
    <lineage>
        <taxon>Eukaryota</taxon>
        <taxon>Viridiplantae</taxon>
        <taxon>Streptophyta</taxon>
        <taxon>Embryophyta</taxon>
        <taxon>Tracheophyta</taxon>
        <taxon>Spermatophyta</taxon>
        <taxon>Magnoliopsida</taxon>
        <taxon>Ranunculales</taxon>
        <taxon>Papaveraceae</taxon>
        <taxon>Papaveroideae</taxon>
        <taxon>Papaver</taxon>
    </lineage>
</organism>
<dbReference type="EMBL" id="JAJJMB010001069">
    <property type="protein sequence ID" value="KAI3959466.1"/>
    <property type="molecule type" value="Genomic_DNA"/>
</dbReference>